<gene>
    <name evidence="3" type="ORF">CLAFUR5_08299</name>
</gene>
<evidence type="ECO:0000256" key="1">
    <source>
        <dbReference type="ARBA" id="ARBA00012344"/>
    </source>
</evidence>
<dbReference type="FunFam" id="3.10.490.10:FF:000021">
    <property type="entry name" value="Gamma-glutamylcyclotransferase"/>
    <property type="match status" value="1"/>
</dbReference>
<dbReference type="EMBL" id="CP090165">
    <property type="protein sequence ID" value="UJO14936.1"/>
    <property type="molecule type" value="Genomic_DNA"/>
</dbReference>
<organism evidence="3 4">
    <name type="scientific">Passalora fulva</name>
    <name type="common">Tomato leaf mold</name>
    <name type="synonym">Cladosporium fulvum</name>
    <dbReference type="NCBI Taxonomy" id="5499"/>
    <lineage>
        <taxon>Eukaryota</taxon>
        <taxon>Fungi</taxon>
        <taxon>Dikarya</taxon>
        <taxon>Ascomycota</taxon>
        <taxon>Pezizomycotina</taxon>
        <taxon>Dothideomycetes</taxon>
        <taxon>Dothideomycetidae</taxon>
        <taxon>Mycosphaerellales</taxon>
        <taxon>Mycosphaerellaceae</taxon>
        <taxon>Fulvia</taxon>
    </lineage>
</organism>
<dbReference type="CDD" id="cd06661">
    <property type="entry name" value="GGCT_like"/>
    <property type="match status" value="1"/>
</dbReference>
<dbReference type="GO" id="GO:0061928">
    <property type="term" value="F:glutathione specific gamma-glutamylcyclotransferase activity"/>
    <property type="evidence" value="ECO:0007669"/>
    <property type="project" value="UniProtKB-EC"/>
</dbReference>
<protein>
    <recommendedName>
        <fullName evidence="1">glutathione-specific gamma-glutamylcyclotransferase</fullName>
        <ecNumber evidence="1">4.3.2.7</ecNumber>
    </recommendedName>
</protein>
<accession>A0A9Q8LCM1</accession>
<dbReference type="AlphaFoldDB" id="A0A9Q8LCM1"/>
<dbReference type="GO" id="GO:0005737">
    <property type="term" value="C:cytoplasm"/>
    <property type="evidence" value="ECO:0007669"/>
    <property type="project" value="TreeGrafter"/>
</dbReference>
<name>A0A9Q8LCM1_PASFU</name>
<proteinExistence type="predicted"/>
<evidence type="ECO:0000313" key="4">
    <source>
        <dbReference type="Proteomes" id="UP000756132"/>
    </source>
</evidence>
<dbReference type="Gene3D" id="3.10.490.10">
    <property type="entry name" value="Gamma-glutamyl cyclotransferase-like"/>
    <property type="match status" value="1"/>
</dbReference>
<reference evidence="3" key="1">
    <citation type="submission" date="2021-12" db="EMBL/GenBank/DDBJ databases">
        <authorList>
            <person name="Zaccaron A."/>
            <person name="Stergiopoulos I."/>
        </authorList>
    </citation>
    <scope>NUCLEOTIDE SEQUENCE</scope>
    <source>
        <strain evidence="3">Race5_Kim</strain>
    </source>
</reference>
<dbReference type="PANTHER" id="PTHR12192:SF2">
    <property type="entry name" value="GLUTATHIONE-SPECIFIC GAMMA-GLUTAMYLCYCLOTRANSFERASE 2"/>
    <property type="match status" value="1"/>
</dbReference>
<evidence type="ECO:0000256" key="2">
    <source>
        <dbReference type="ARBA" id="ARBA00023239"/>
    </source>
</evidence>
<dbReference type="OrthoDB" id="1933483at2759"/>
<dbReference type="GeneID" id="71988177"/>
<reference evidence="3" key="2">
    <citation type="journal article" date="2022" name="Microb. Genom.">
        <title>A chromosome-scale genome assembly of the tomato pathogen Cladosporium fulvum reveals a compartmentalized genome architecture and the presence of a dispensable chromosome.</title>
        <authorList>
            <person name="Zaccaron A.Z."/>
            <person name="Chen L.H."/>
            <person name="Samaras A."/>
            <person name="Stergiopoulos I."/>
        </authorList>
    </citation>
    <scope>NUCLEOTIDE SEQUENCE</scope>
    <source>
        <strain evidence="3">Race5_Kim</strain>
    </source>
</reference>
<sequence>MKAENGEEDLWLFGYGSLIWKPPPDYDLRLPGYIEGYVRRFWQVSEDHRGTPEAPGRVCTLIDRNLWETLTDHHASAPPKTWGAAYRIPAAKVPEVREYMNIREINGYSMQNVPFVQPSTTKQKADDMSATYQNVHLPASVSPDGGKTIKCLVYIGLPDNPQFLGPQDPQALAEHIVKSRGPSGENKDYLYELDAALNDLSPESSDEHVSDLARRCRQIEFNEGMKANARCA</sequence>
<dbReference type="KEGG" id="ffu:CLAFUR5_08299"/>
<dbReference type="GO" id="GO:0006751">
    <property type="term" value="P:glutathione catabolic process"/>
    <property type="evidence" value="ECO:0007669"/>
    <property type="project" value="InterPro"/>
</dbReference>
<dbReference type="EC" id="4.3.2.7" evidence="1"/>
<dbReference type="InterPro" id="IPR006840">
    <property type="entry name" value="ChaC"/>
</dbReference>
<dbReference type="Proteomes" id="UP000756132">
    <property type="component" value="Chromosome 3"/>
</dbReference>
<dbReference type="PANTHER" id="PTHR12192">
    <property type="entry name" value="CATION TRANSPORT PROTEIN CHAC-RELATED"/>
    <property type="match status" value="1"/>
</dbReference>
<keyword evidence="4" id="KW-1185">Reference proteome</keyword>
<dbReference type="InterPro" id="IPR013024">
    <property type="entry name" value="GGCT-like"/>
</dbReference>
<dbReference type="RefSeq" id="XP_047759302.1">
    <property type="nucleotide sequence ID" value="XM_047907447.1"/>
</dbReference>
<evidence type="ECO:0000313" key="3">
    <source>
        <dbReference type="EMBL" id="UJO14936.1"/>
    </source>
</evidence>
<keyword evidence="2" id="KW-0456">Lyase</keyword>
<dbReference type="Pfam" id="PF04752">
    <property type="entry name" value="ChaC"/>
    <property type="match status" value="1"/>
</dbReference>